<feature type="non-terminal residue" evidence="1">
    <location>
        <position position="647"/>
    </location>
</feature>
<proteinExistence type="predicted"/>
<evidence type="ECO:0000313" key="1">
    <source>
        <dbReference type="EMBL" id="KAJ1941106.1"/>
    </source>
</evidence>
<name>A0ACC1J7U4_9FUNG</name>
<dbReference type="EMBL" id="JANBPW010002351">
    <property type="protein sequence ID" value="KAJ1941106.1"/>
    <property type="molecule type" value="Genomic_DNA"/>
</dbReference>
<gene>
    <name evidence="1" type="ORF">FBU59_003597</name>
</gene>
<sequence>MEGHAGPITKATMEEIRRDAPRGSGNFRMNSLGSPVADSIIDASSPEKPMVGSAPLTPSTLEDRHSPTTDKAGIDHATPTAVTAAAVPRALQALHDDVQEVMEDGGEFPVRTTSALVGMSGLTSIDTSPAMQRNGQRTDKLNSAVTVDSDTSIPFGALSGDESGFDRGTGSSAVSPETQAADAANRRVISDRIKNLATRFSQNNLAEVPEASAALLPPPSAPVITRRHSNSPSVSERVSLFDGSTQDSTDARNMAAMFGKFGDASASNPGSSGRHSRSSSVAGISIRNQTESVQLSSAAGSAPASQPQSLMGTLLSASNNQSADDLVDKSPVRHTQALGGADQFPYRVPHMDMAGDSSFASDLGDSEDGEDGTDRIRSMYRPRLQSIGSEPTATIAAGVQVNFGQSQTSLATQRDAGNSGSGVAYRGLRGDGPSKRRGSVRTAFGMADGTQDSLRIVTDPVAMTDSYRGVSPRGSFGAKSQLTSAAAESLISGRSRSPSVTNSPNGTFNSRHGSFRRPGSVVPSVRPGSMIVAPTVDMQKSLSGAPRGFDSVGRQRAFSQTSEPAPGIGIGIGMQASASSSAWELPATPMPELELKSDQALFGQLVQALGTRSFDRLDDALATAVGASSPDHVDREQIALAASWVVS</sequence>
<accession>A0ACC1J7U4</accession>
<keyword evidence="2" id="KW-1185">Reference proteome</keyword>
<protein>
    <submittedName>
        <fullName evidence="1">Uncharacterized protein</fullName>
    </submittedName>
</protein>
<evidence type="ECO:0000313" key="2">
    <source>
        <dbReference type="Proteomes" id="UP001150603"/>
    </source>
</evidence>
<comment type="caution">
    <text evidence="1">The sequence shown here is derived from an EMBL/GenBank/DDBJ whole genome shotgun (WGS) entry which is preliminary data.</text>
</comment>
<organism evidence="1 2">
    <name type="scientific">Linderina macrospora</name>
    <dbReference type="NCBI Taxonomy" id="4868"/>
    <lineage>
        <taxon>Eukaryota</taxon>
        <taxon>Fungi</taxon>
        <taxon>Fungi incertae sedis</taxon>
        <taxon>Zoopagomycota</taxon>
        <taxon>Kickxellomycotina</taxon>
        <taxon>Kickxellomycetes</taxon>
        <taxon>Kickxellales</taxon>
        <taxon>Kickxellaceae</taxon>
        <taxon>Linderina</taxon>
    </lineage>
</organism>
<reference evidence="1" key="1">
    <citation type="submission" date="2022-07" db="EMBL/GenBank/DDBJ databases">
        <title>Phylogenomic reconstructions and comparative analyses of Kickxellomycotina fungi.</title>
        <authorList>
            <person name="Reynolds N.K."/>
            <person name="Stajich J.E."/>
            <person name="Barry K."/>
            <person name="Grigoriev I.V."/>
            <person name="Crous P."/>
            <person name="Smith M.E."/>
        </authorList>
    </citation>
    <scope>NUCLEOTIDE SEQUENCE</scope>
    <source>
        <strain evidence="1">NRRL 5244</strain>
    </source>
</reference>
<dbReference type="Proteomes" id="UP001150603">
    <property type="component" value="Unassembled WGS sequence"/>
</dbReference>